<feature type="compositionally biased region" description="Polar residues" evidence="1">
    <location>
        <begin position="203"/>
        <end position="213"/>
    </location>
</feature>
<dbReference type="Proteomes" id="UP000887159">
    <property type="component" value="Unassembled WGS sequence"/>
</dbReference>
<keyword evidence="3" id="KW-1185">Reference proteome</keyword>
<protein>
    <submittedName>
        <fullName evidence="2">Uncharacterized protein</fullName>
    </submittedName>
</protein>
<evidence type="ECO:0000313" key="2">
    <source>
        <dbReference type="EMBL" id="GFY33515.1"/>
    </source>
</evidence>
<proteinExistence type="predicted"/>
<dbReference type="AlphaFoldDB" id="A0A8X6WES6"/>
<reference evidence="2" key="1">
    <citation type="submission" date="2020-08" db="EMBL/GenBank/DDBJ databases">
        <title>Multicomponent nature underlies the extraordinary mechanical properties of spider dragline silk.</title>
        <authorList>
            <person name="Kono N."/>
            <person name="Nakamura H."/>
            <person name="Mori M."/>
            <person name="Yoshida Y."/>
            <person name="Ohtoshi R."/>
            <person name="Malay A.D."/>
            <person name="Moran D.A.P."/>
            <person name="Tomita M."/>
            <person name="Numata K."/>
            <person name="Arakawa K."/>
        </authorList>
    </citation>
    <scope>NUCLEOTIDE SEQUENCE</scope>
</reference>
<name>A0A8X6WES6_TRICX</name>
<evidence type="ECO:0000313" key="3">
    <source>
        <dbReference type="Proteomes" id="UP000887159"/>
    </source>
</evidence>
<organism evidence="2 3">
    <name type="scientific">Trichonephila clavipes</name>
    <name type="common">Golden silk orbweaver</name>
    <name type="synonym">Nephila clavipes</name>
    <dbReference type="NCBI Taxonomy" id="2585209"/>
    <lineage>
        <taxon>Eukaryota</taxon>
        <taxon>Metazoa</taxon>
        <taxon>Ecdysozoa</taxon>
        <taxon>Arthropoda</taxon>
        <taxon>Chelicerata</taxon>
        <taxon>Arachnida</taxon>
        <taxon>Araneae</taxon>
        <taxon>Araneomorphae</taxon>
        <taxon>Entelegynae</taxon>
        <taxon>Araneoidea</taxon>
        <taxon>Nephilidae</taxon>
        <taxon>Trichonephila</taxon>
    </lineage>
</organism>
<comment type="caution">
    <text evidence="2">The sequence shown here is derived from an EMBL/GenBank/DDBJ whole genome shotgun (WGS) entry which is preliminary data.</text>
</comment>
<evidence type="ECO:0000256" key="1">
    <source>
        <dbReference type="SAM" id="MobiDB-lite"/>
    </source>
</evidence>
<gene>
    <name evidence="2" type="ORF">TNCV_4538431</name>
</gene>
<dbReference type="EMBL" id="BMAU01021412">
    <property type="protein sequence ID" value="GFY33515.1"/>
    <property type="molecule type" value="Genomic_DNA"/>
</dbReference>
<sequence>MVHQINGRNCSQTSNWQLTQEKKIQQKITIFSAFGYEPRLPRELHIGSFIDDTPLEDQLDLVILARAETANNVYEPHLENKIILIFIVDLGYELSQGLSFMQVIVGLISSRQEISHYTTGRNTRRSQTLSHLQRTIYDCSSSRAVCYEIKSRTLQNKLIKVVYVQNLRPYFKRDAYVMQNNTLDEENDSSAENQDPVEDHQEVSVTTELSPSRNHLHRNHRPLKDLNNMFPERLIFNYATISNILCLFKKKNSH</sequence>
<feature type="region of interest" description="Disordered" evidence="1">
    <location>
        <begin position="185"/>
        <end position="223"/>
    </location>
</feature>
<accession>A0A8X6WES6</accession>